<reference evidence="1" key="1">
    <citation type="submission" date="2023-03" db="EMBL/GenBank/DDBJ databases">
        <title>Massive genome expansion in bonnet fungi (Mycena s.s.) driven by repeated elements and novel gene families across ecological guilds.</title>
        <authorList>
            <consortium name="Lawrence Berkeley National Laboratory"/>
            <person name="Harder C.B."/>
            <person name="Miyauchi S."/>
            <person name="Viragh M."/>
            <person name="Kuo A."/>
            <person name="Thoen E."/>
            <person name="Andreopoulos B."/>
            <person name="Lu D."/>
            <person name="Skrede I."/>
            <person name="Drula E."/>
            <person name="Henrissat B."/>
            <person name="Morin E."/>
            <person name="Kohler A."/>
            <person name="Barry K."/>
            <person name="LaButti K."/>
            <person name="Morin E."/>
            <person name="Salamov A."/>
            <person name="Lipzen A."/>
            <person name="Mereny Z."/>
            <person name="Hegedus B."/>
            <person name="Baldrian P."/>
            <person name="Stursova M."/>
            <person name="Weitz H."/>
            <person name="Taylor A."/>
            <person name="Grigoriev I.V."/>
            <person name="Nagy L.G."/>
            <person name="Martin F."/>
            <person name="Kauserud H."/>
        </authorList>
    </citation>
    <scope>NUCLEOTIDE SEQUENCE</scope>
    <source>
        <strain evidence="1">CBHHK182m</strain>
    </source>
</reference>
<evidence type="ECO:0000313" key="1">
    <source>
        <dbReference type="EMBL" id="KAJ7738579.1"/>
    </source>
</evidence>
<name>A0AAD7MZ54_9AGAR</name>
<dbReference type="EMBL" id="JARKIB010000111">
    <property type="protein sequence ID" value="KAJ7738579.1"/>
    <property type="molecule type" value="Genomic_DNA"/>
</dbReference>
<dbReference type="Proteomes" id="UP001215598">
    <property type="component" value="Unassembled WGS sequence"/>
</dbReference>
<dbReference type="AlphaFoldDB" id="A0AAD7MZ54"/>
<dbReference type="InterPro" id="IPR038765">
    <property type="entry name" value="Papain-like_cys_pep_sf"/>
</dbReference>
<keyword evidence="2" id="KW-1185">Reference proteome</keyword>
<dbReference type="SUPFAM" id="SSF54001">
    <property type="entry name" value="Cysteine proteinases"/>
    <property type="match status" value="1"/>
</dbReference>
<comment type="caution">
    <text evidence="1">The sequence shown here is derived from an EMBL/GenBank/DDBJ whole genome shotgun (WGS) entry which is preliminary data.</text>
</comment>
<sequence length="153" mass="16719">MPSEHLRSDFLTLVLVFKALNASKRLFIPRIRIYDSWEDNYNACQAAQSITTTPYAAVLAVSLFSISNPPLTIILNALVPLIQLLSEASGGIIPEMNAEWSIEADSVPAQTNGVDCGFFTIMFILHLLYFDHLNAADCPSGRRISGGTKMAAT</sequence>
<organism evidence="1 2">
    <name type="scientific">Mycena metata</name>
    <dbReference type="NCBI Taxonomy" id="1033252"/>
    <lineage>
        <taxon>Eukaryota</taxon>
        <taxon>Fungi</taxon>
        <taxon>Dikarya</taxon>
        <taxon>Basidiomycota</taxon>
        <taxon>Agaricomycotina</taxon>
        <taxon>Agaricomycetes</taxon>
        <taxon>Agaricomycetidae</taxon>
        <taxon>Agaricales</taxon>
        <taxon>Marasmiineae</taxon>
        <taxon>Mycenaceae</taxon>
        <taxon>Mycena</taxon>
    </lineage>
</organism>
<proteinExistence type="predicted"/>
<gene>
    <name evidence="1" type="ORF">B0H16DRAFT_92240</name>
</gene>
<evidence type="ECO:0000313" key="2">
    <source>
        <dbReference type="Proteomes" id="UP001215598"/>
    </source>
</evidence>
<accession>A0AAD7MZ54</accession>
<dbReference type="Gene3D" id="3.40.395.10">
    <property type="entry name" value="Adenoviral Proteinase, Chain A"/>
    <property type="match status" value="1"/>
</dbReference>
<protein>
    <submittedName>
        <fullName evidence="1">Uncharacterized protein</fullName>
    </submittedName>
</protein>